<keyword evidence="10" id="KW-1185">Reference proteome</keyword>
<keyword evidence="5 7" id="KW-1133">Transmembrane helix</keyword>
<comment type="caution">
    <text evidence="9">The sequence shown here is derived from an EMBL/GenBank/DDBJ whole genome shotgun (WGS) entry which is preliminary data.</text>
</comment>
<evidence type="ECO:0000313" key="9">
    <source>
        <dbReference type="EMBL" id="MBR0598976.1"/>
    </source>
</evidence>
<feature type="domain" description="EamA" evidence="8">
    <location>
        <begin position="26"/>
        <end position="156"/>
    </location>
</feature>
<dbReference type="PANTHER" id="PTHR32322">
    <property type="entry name" value="INNER MEMBRANE TRANSPORTER"/>
    <property type="match status" value="1"/>
</dbReference>
<evidence type="ECO:0000256" key="1">
    <source>
        <dbReference type="ARBA" id="ARBA00004651"/>
    </source>
</evidence>
<keyword evidence="4 7" id="KW-0812">Transmembrane</keyword>
<dbReference type="InterPro" id="IPR050638">
    <property type="entry name" value="AA-Vitamin_Transporters"/>
</dbReference>
<feature type="transmembrane region" description="Helical" evidence="7">
    <location>
        <begin position="293"/>
        <end position="311"/>
    </location>
</feature>
<dbReference type="Pfam" id="PF00892">
    <property type="entry name" value="EamA"/>
    <property type="match status" value="2"/>
</dbReference>
<feature type="transmembrane region" description="Helical" evidence="7">
    <location>
        <begin position="58"/>
        <end position="76"/>
    </location>
</feature>
<proteinExistence type="inferred from homology"/>
<feature type="domain" description="EamA" evidence="8">
    <location>
        <begin position="168"/>
        <end position="310"/>
    </location>
</feature>
<feature type="transmembrane region" description="Helical" evidence="7">
    <location>
        <begin position="88"/>
        <end position="108"/>
    </location>
</feature>
<organism evidence="9 10">
    <name type="scientific">Sinanaerobacter chloroacetimidivorans</name>
    <dbReference type="NCBI Taxonomy" id="2818044"/>
    <lineage>
        <taxon>Bacteria</taxon>
        <taxon>Bacillati</taxon>
        <taxon>Bacillota</taxon>
        <taxon>Clostridia</taxon>
        <taxon>Peptostreptococcales</taxon>
        <taxon>Anaerovoracaceae</taxon>
        <taxon>Sinanaerobacter</taxon>
    </lineage>
</organism>
<sequence>MTRENEKTAMKTKDHQNSGSNQLKVYTSAILFSLIVGFSFLGVKTSISTATPMETLTYRFNFAFIAVLIPFLLGFIKINVKEKPRKKLAFTAGFYIAFMFFQAVGLLFSTTIESGIIFAVVPIIAKVIAGALLKENTSWKQNIFVCVSVTAVITMFVMGAADITVNIIGLVFLMISSICMAISNVMMRYVRADFRPIEISFFITGGGCLLFNLITLVQGLQTGTLADYFLPLSNWSFTLATAYLGIPSTLISAMLMSYMLANMEAVKATIFGNLSTAISIVAGVLILHEPLAVYHVICTLLIIIGVIGVSLPSMAKKEDTNLD</sequence>
<comment type="similarity">
    <text evidence="2">Belongs to the EamA transporter family.</text>
</comment>
<feature type="transmembrane region" description="Helical" evidence="7">
    <location>
        <begin position="240"/>
        <end position="261"/>
    </location>
</feature>
<name>A0A8J8B2Q5_9FIRM</name>
<evidence type="ECO:0000256" key="3">
    <source>
        <dbReference type="ARBA" id="ARBA00022475"/>
    </source>
</evidence>
<accession>A0A8J8B2Q5</accession>
<dbReference type="GO" id="GO:0005886">
    <property type="term" value="C:plasma membrane"/>
    <property type="evidence" value="ECO:0007669"/>
    <property type="project" value="UniProtKB-SubCell"/>
</dbReference>
<dbReference type="PANTHER" id="PTHR32322:SF18">
    <property type="entry name" value="S-ADENOSYLMETHIONINE_S-ADENOSYLHOMOCYSTEINE TRANSPORTER"/>
    <property type="match status" value="1"/>
</dbReference>
<feature type="transmembrane region" description="Helical" evidence="7">
    <location>
        <begin position="199"/>
        <end position="220"/>
    </location>
</feature>
<comment type="subcellular location">
    <subcellularLocation>
        <location evidence="1">Cell membrane</location>
        <topology evidence="1">Multi-pass membrane protein</topology>
    </subcellularLocation>
</comment>
<keyword evidence="6 7" id="KW-0472">Membrane</keyword>
<evidence type="ECO:0000256" key="6">
    <source>
        <dbReference type="ARBA" id="ARBA00023136"/>
    </source>
</evidence>
<gene>
    <name evidence="9" type="ORF">KCX82_13890</name>
</gene>
<reference evidence="9" key="1">
    <citation type="submission" date="2021-04" db="EMBL/GenBank/DDBJ databases">
        <title>Sinoanaerobacter chloroacetimidivorans sp. nov., an obligate anaerobic bacterium isolated from anaerobic sludge.</title>
        <authorList>
            <person name="Bao Y."/>
        </authorList>
    </citation>
    <scope>NUCLEOTIDE SEQUENCE</scope>
    <source>
        <strain evidence="9">BAD-6</strain>
    </source>
</reference>
<dbReference type="SUPFAM" id="SSF103481">
    <property type="entry name" value="Multidrug resistance efflux transporter EmrE"/>
    <property type="match status" value="1"/>
</dbReference>
<protein>
    <submittedName>
        <fullName evidence="9">DMT family transporter</fullName>
    </submittedName>
</protein>
<feature type="transmembrane region" description="Helical" evidence="7">
    <location>
        <begin position="23"/>
        <end position="43"/>
    </location>
</feature>
<evidence type="ECO:0000256" key="2">
    <source>
        <dbReference type="ARBA" id="ARBA00007362"/>
    </source>
</evidence>
<reference evidence="9" key="2">
    <citation type="submission" date="2021-04" db="EMBL/GenBank/DDBJ databases">
        <authorList>
            <person name="Liu J."/>
        </authorList>
    </citation>
    <scope>NUCLEOTIDE SEQUENCE</scope>
    <source>
        <strain evidence="9">BAD-6</strain>
    </source>
</reference>
<feature type="transmembrane region" description="Helical" evidence="7">
    <location>
        <begin position="268"/>
        <end position="287"/>
    </location>
</feature>
<dbReference type="Gene3D" id="1.10.3730.20">
    <property type="match status" value="1"/>
</dbReference>
<dbReference type="AlphaFoldDB" id="A0A8J8B2Q5"/>
<dbReference type="Proteomes" id="UP000675664">
    <property type="component" value="Unassembled WGS sequence"/>
</dbReference>
<evidence type="ECO:0000313" key="10">
    <source>
        <dbReference type="Proteomes" id="UP000675664"/>
    </source>
</evidence>
<evidence type="ECO:0000256" key="5">
    <source>
        <dbReference type="ARBA" id="ARBA00022989"/>
    </source>
</evidence>
<feature type="transmembrane region" description="Helical" evidence="7">
    <location>
        <begin position="167"/>
        <end position="187"/>
    </location>
</feature>
<feature type="transmembrane region" description="Helical" evidence="7">
    <location>
        <begin position="114"/>
        <end position="133"/>
    </location>
</feature>
<evidence type="ECO:0000259" key="8">
    <source>
        <dbReference type="Pfam" id="PF00892"/>
    </source>
</evidence>
<keyword evidence="3" id="KW-1003">Cell membrane</keyword>
<dbReference type="InterPro" id="IPR037185">
    <property type="entry name" value="EmrE-like"/>
</dbReference>
<dbReference type="EMBL" id="JAGSND010000009">
    <property type="protein sequence ID" value="MBR0598976.1"/>
    <property type="molecule type" value="Genomic_DNA"/>
</dbReference>
<evidence type="ECO:0000256" key="7">
    <source>
        <dbReference type="SAM" id="Phobius"/>
    </source>
</evidence>
<feature type="transmembrane region" description="Helical" evidence="7">
    <location>
        <begin position="142"/>
        <end position="161"/>
    </location>
</feature>
<dbReference type="InterPro" id="IPR000620">
    <property type="entry name" value="EamA_dom"/>
</dbReference>
<evidence type="ECO:0000256" key="4">
    <source>
        <dbReference type="ARBA" id="ARBA00022692"/>
    </source>
</evidence>